<accession>A8H7P6</accession>
<evidence type="ECO:0000313" key="4">
    <source>
        <dbReference type="Proteomes" id="UP000002608"/>
    </source>
</evidence>
<dbReference type="EMBL" id="CP000851">
    <property type="protein sequence ID" value="ABV88583.1"/>
    <property type="molecule type" value="Genomic_DNA"/>
</dbReference>
<name>A8H7P6_SHEPA</name>
<reference evidence="3 4" key="1">
    <citation type="submission" date="2007-10" db="EMBL/GenBank/DDBJ databases">
        <title>Complete sequence of Shewanella pealeana ATCC 700345.</title>
        <authorList>
            <consortium name="US DOE Joint Genome Institute"/>
            <person name="Copeland A."/>
            <person name="Lucas S."/>
            <person name="Lapidus A."/>
            <person name="Barry K."/>
            <person name="Glavina del Rio T."/>
            <person name="Dalin E."/>
            <person name="Tice H."/>
            <person name="Pitluck S."/>
            <person name="Chertkov O."/>
            <person name="Brettin T."/>
            <person name="Bruce D."/>
            <person name="Detter J.C."/>
            <person name="Han C."/>
            <person name="Schmutz J."/>
            <person name="Larimer F."/>
            <person name="Land M."/>
            <person name="Hauser L."/>
            <person name="Kyrpides N."/>
            <person name="Kim E."/>
            <person name="Zhao J.-S.Z."/>
            <person name="Manno D."/>
            <person name="Hawari J."/>
            <person name="Richardson P."/>
        </authorList>
    </citation>
    <scope>NUCLEOTIDE SEQUENCE [LARGE SCALE GENOMIC DNA]</scope>
    <source>
        <strain evidence="4">ATCC 700345 / ANG-SQ1</strain>
    </source>
</reference>
<evidence type="ECO:0000259" key="2">
    <source>
        <dbReference type="Pfam" id="PF01832"/>
    </source>
</evidence>
<dbReference type="GO" id="GO:0004040">
    <property type="term" value="F:amidase activity"/>
    <property type="evidence" value="ECO:0007669"/>
    <property type="project" value="InterPro"/>
</dbReference>
<evidence type="ECO:0000256" key="1">
    <source>
        <dbReference type="SAM" id="SignalP"/>
    </source>
</evidence>
<dbReference type="AlphaFoldDB" id="A8H7P6"/>
<dbReference type="PANTHER" id="PTHR40572:SF1">
    <property type="entry name" value="PROTEIN BAX"/>
    <property type="match status" value="1"/>
</dbReference>
<feature type="signal peptide" evidence="1">
    <location>
        <begin position="1"/>
        <end position="20"/>
    </location>
</feature>
<dbReference type="STRING" id="398579.Spea_3268"/>
<dbReference type="RefSeq" id="WP_012156482.1">
    <property type="nucleotide sequence ID" value="NC_009901.1"/>
</dbReference>
<dbReference type="Pfam" id="PF01832">
    <property type="entry name" value="Glucosaminidase"/>
    <property type="match status" value="1"/>
</dbReference>
<sequence>MSFVKIFASLLLLASPFVLANPVSLNPSPPLSPEQIQQPYPEVSITRLHSAKELIAAFDTHDYRLKVVKQSNMLPSYFVENLPSDLNELPVSQKTSAFIRLLLPTIKAVNRDILQIRDELQTLSAKPKSQWSEAERLWLQSLADTYAVKSGAIAELLLHIDVIPAGMVLAQGIDESGWGTSYFAITGNNLYGEHLPHNGGKFLTTPGGHVKVAAFDNLYQSTASYMHNLNTTLAYKELRQLRQQLRLQKKLTGDELVQSLLHYSTRGQAYVDNLRALIKRHHLDDFDSAKLTESDSIRYRFARRAKG</sequence>
<dbReference type="InterPro" id="IPR002901">
    <property type="entry name" value="MGlyc_endo_b_GlcNAc-like_dom"/>
</dbReference>
<dbReference type="PANTHER" id="PTHR40572">
    <property type="entry name" value="PROTEIN BAX"/>
    <property type="match status" value="1"/>
</dbReference>
<dbReference type="KEGG" id="spl:Spea_3268"/>
<dbReference type="Proteomes" id="UP000002608">
    <property type="component" value="Chromosome"/>
</dbReference>
<dbReference type="InterPro" id="IPR053195">
    <property type="entry name" value="Bax-like"/>
</dbReference>
<dbReference type="OrthoDB" id="9788155at2"/>
<dbReference type="CAZy" id="GH73">
    <property type="family name" value="Glycoside Hydrolase Family 73"/>
</dbReference>
<gene>
    <name evidence="3" type="ordered locus">Spea_3268</name>
</gene>
<dbReference type="eggNOG" id="COG2992">
    <property type="taxonomic scope" value="Bacteria"/>
</dbReference>
<keyword evidence="1" id="KW-0732">Signal</keyword>
<dbReference type="HOGENOM" id="CLU_061344_0_1_6"/>
<evidence type="ECO:0000313" key="3">
    <source>
        <dbReference type="EMBL" id="ABV88583.1"/>
    </source>
</evidence>
<proteinExistence type="predicted"/>
<organism evidence="3 4">
    <name type="scientific">Shewanella pealeana (strain ATCC 700345 / ANG-SQ1)</name>
    <dbReference type="NCBI Taxonomy" id="398579"/>
    <lineage>
        <taxon>Bacteria</taxon>
        <taxon>Pseudomonadati</taxon>
        <taxon>Pseudomonadota</taxon>
        <taxon>Gammaproteobacteria</taxon>
        <taxon>Alteromonadales</taxon>
        <taxon>Shewanellaceae</taxon>
        <taxon>Shewanella</taxon>
    </lineage>
</organism>
<dbReference type="Gene3D" id="1.10.530.10">
    <property type="match status" value="1"/>
</dbReference>
<protein>
    <submittedName>
        <fullName evidence="3">BAX protein</fullName>
    </submittedName>
</protein>
<feature type="domain" description="Mannosyl-glycoprotein endo-beta-N-acetylglucosamidase-like" evidence="2">
    <location>
        <begin position="162"/>
        <end position="282"/>
    </location>
</feature>
<keyword evidence="4" id="KW-1185">Reference proteome</keyword>
<feature type="chain" id="PRO_5002723438" evidence="1">
    <location>
        <begin position="21"/>
        <end position="307"/>
    </location>
</feature>